<feature type="region of interest" description="Disordered" evidence="1">
    <location>
        <begin position="21"/>
        <end position="108"/>
    </location>
</feature>
<gene>
    <name evidence="3" type="ORF">TvY486_0031260</name>
</gene>
<proteinExistence type="predicted"/>
<evidence type="ECO:0000256" key="2">
    <source>
        <dbReference type="SAM" id="SignalP"/>
    </source>
</evidence>
<feature type="chain" id="PRO_5003390785" description="Trypanosoma vivax" evidence="2">
    <location>
        <begin position="27"/>
        <end position="127"/>
    </location>
</feature>
<reference evidence="3 4" key="1">
    <citation type="journal article" date="2012" name="Proc. Natl. Acad. Sci. U.S.A.">
        <title>Antigenic diversity is generated by distinct evolutionary mechanisms in African trypanosome species.</title>
        <authorList>
            <person name="Jackson A.P."/>
            <person name="Berry A."/>
            <person name="Aslett M."/>
            <person name="Allison H.C."/>
            <person name="Burton P."/>
            <person name="Vavrova-Anderson J."/>
            <person name="Brown R."/>
            <person name="Browne H."/>
            <person name="Corton N."/>
            <person name="Hauser H."/>
            <person name="Gamble J."/>
            <person name="Gilderthorp R."/>
            <person name="Marcello L."/>
            <person name="McQuillan J."/>
            <person name="Otto T.D."/>
            <person name="Quail M.A."/>
            <person name="Sanders M.J."/>
            <person name="van Tonder A."/>
            <person name="Ginger M.L."/>
            <person name="Field M.C."/>
            <person name="Barry J.D."/>
            <person name="Hertz-Fowler C."/>
            <person name="Berriman M."/>
        </authorList>
    </citation>
    <scope>NUCLEOTIDE SEQUENCE</scope>
    <source>
        <strain evidence="3 4">Y486</strain>
    </source>
</reference>
<dbReference type="VEuPathDB" id="TriTrypDB:TvY486_0031260"/>
<evidence type="ECO:0000313" key="3">
    <source>
        <dbReference type="EMBL" id="CCD20337.1"/>
    </source>
</evidence>
<evidence type="ECO:0008006" key="5">
    <source>
        <dbReference type="Google" id="ProtNLM"/>
    </source>
</evidence>
<sequence>MLRLNTTLQSTLHLLAVTAQTPHAGAARTHASGGNSTEPSEEAARTTQRGREGTDSTRSRTKQSNAADQKAAQKEKCTHGTGDQTKGACTDHESSNAERNEATTTTRSAAHFATALAAVLLGRTETT</sequence>
<evidence type="ECO:0000256" key="1">
    <source>
        <dbReference type="SAM" id="MobiDB-lite"/>
    </source>
</evidence>
<feature type="signal peptide" evidence="2">
    <location>
        <begin position="1"/>
        <end position="26"/>
    </location>
</feature>
<evidence type="ECO:0000313" key="4">
    <source>
        <dbReference type="Proteomes" id="UP000009027"/>
    </source>
</evidence>
<feature type="compositionally biased region" description="Basic and acidic residues" evidence="1">
    <location>
        <begin position="49"/>
        <end position="58"/>
    </location>
</feature>
<dbReference type="EMBL" id="CAEX01005317">
    <property type="protein sequence ID" value="CCD20337.1"/>
    <property type="molecule type" value="Genomic_DNA"/>
</dbReference>
<keyword evidence="4" id="KW-1185">Reference proteome</keyword>
<accession>F9WS00</accession>
<keyword evidence="2" id="KW-0732">Signal</keyword>
<dbReference type="AlphaFoldDB" id="F9WS00"/>
<organism evidence="3 4">
    <name type="scientific">Trypanosoma vivax (strain Y486)</name>
    <dbReference type="NCBI Taxonomy" id="1055687"/>
    <lineage>
        <taxon>Eukaryota</taxon>
        <taxon>Discoba</taxon>
        <taxon>Euglenozoa</taxon>
        <taxon>Kinetoplastea</taxon>
        <taxon>Metakinetoplastina</taxon>
        <taxon>Trypanosomatida</taxon>
        <taxon>Trypanosomatidae</taxon>
        <taxon>Trypanosoma</taxon>
        <taxon>Duttonella</taxon>
    </lineage>
</organism>
<name>F9WS00_TRYVY</name>
<protein>
    <recommendedName>
        <fullName evidence="5">Trypanosoma vivax</fullName>
    </recommendedName>
</protein>
<dbReference type="Proteomes" id="UP000009027">
    <property type="component" value="Unassembled WGS sequence"/>
</dbReference>
<feature type="compositionally biased region" description="Basic and acidic residues" evidence="1">
    <location>
        <begin position="89"/>
        <end position="101"/>
    </location>
</feature>